<protein>
    <submittedName>
        <fullName evidence="1">Uncharacterized protein</fullName>
    </submittedName>
</protein>
<sequence length="69" mass="7437">MIVYFEGDGTRNKPINSIADAIEKALGSMGIDAAERNLWYFSSVGEYAALLEKSGFRVRGCVGGNPSHV</sequence>
<organism evidence="1 2">
    <name type="scientific">Paenibacillus contaminans</name>
    <dbReference type="NCBI Taxonomy" id="450362"/>
    <lineage>
        <taxon>Bacteria</taxon>
        <taxon>Bacillati</taxon>
        <taxon>Bacillota</taxon>
        <taxon>Bacilli</taxon>
        <taxon>Bacillales</taxon>
        <taxon>Paenibacillaceae</taxon>
        <taxon>Paenibacillus</taxon>
    </lineage>
</organism>
<gene>
    <name evidence="1" type="ORF">DQG23_31490</name>
</gene>
<keyword evidence="2" id="KW-1185">Reference proteome</keyword>
<evidence type="ECO:0000313" key="2">
    <source>
        <dbReference type="Proteomes" id="UP000250369"/>
    </source>
</evidence>
<dbReference type="RefSeq" id="WP_113035000.1">
    <property type="nucleotide sequence ID" value="NZ_QMFB01000026.1"/>
</dbReference>
<comment type="caution">
    <text evidence="1">The sequence shown here is derived from an EMBL/GenBank/DDBJ whole genome shotgun (WGS) entry which is preliminary data.</text>
</comment>
<reference evidence="1 2" key="1">
    <citation type="journal article" date="2009" name="Int. J. Syst. Evol. Microbiol.">
        <title>Paenibacillus contaminans sp. nov., isolated from a contaminated laboratory plate.</title>
        <authorList>
            <person name="Chou J.H."/>
            <person name="Lee J.H."/>
            <person name="Lin M.C."/>
            <person name="Chang P.S."/>
            <person name="Arun A.B."/>
            <person name="Young C.C."/>
            <person name="Chen W.M."/>
        </authorList>
    </citation>
    <scope>NUCLEOTIDE SEQUENCE [LARGE SCALE GENOMIC DNA]</scope>
    <source>
        <strain evidence="1 2">CKOBP-6</strain>
    </source>
</reference>
<dbReference type="OrthoDB" id="9760689at2"/>
<dbReference type="EMBL" id="QMFB01000026">
    <property type="protein sequence ID" value="RAV14417.1"/>
    <property type="molecule type" value="Genomic_DNA"/>
</dbReference>
<accession>A0A329MBK5</accession>
<evidence type="ECO:0000313" key="1">
    <source>
        <dbReference type="EMBL" id="RAV14417.1"/>
    </source>
</evidence>
<name>A0A329MBK5_9BACL</name>
<dbReference type="AlphaFoldDB" id="A0A329MBK5"/>
<proteinExistence type="predicted"/>
<dbReference type="Proteomes" id="UP000250369">
    <property type="component" value="Unassembled WGS sequence"/>
</dbReference>